<proteinExistence type="predicted"/>
<feature type="region of interest" description="Disordered" evidence="1">
    <location>
        <begin position="115"/>
        <end position="145"/>
    </location>
</feature>
<gene>
    <name evidence="2" type="ORF">CALCODRAFT_480865</name>
</gene>
<feature type="compositionally biased region" description="Polar residues" evidence="1">
    <location>
        <begin position="51"/>
        <end position="65"/>
    </location>
</feature>
<accession>A0A165IB88</accession>
<dbReference type="Proteomes" id="UP000076842">
    <property type="component" value="Unassembled WGS sequence"/>
</dbReference>
<evidence type="ECO:0000313" key="3">
    <source>
        <dbReference type="Proteomes" id="UP000076842"/>
    </source>
</evidence>
<organism evidence="2 3">
    <name type="scientific">Calocera cornea HHB12733</name>
    <dbReference type="NCBI Taxonomy" id="1353952"/>
    <lineage>
        <taxon>Eukaryota</taxon>
        <taxon>Fungi</taxon>
        <taxon>Dikarya</taxon>
        <taxon>Basidiomycota</taxon>
        <taxon>Agaricomycotina</taxon>
        <taxon>Dacrymycetes</taxon>
        <taxon>Dacrymycetales</taxon>
        <taxon>Dacrymycetaceae</taxon>
        <taxon>Calocera</taxon>
    </lineage>
</organism>
<dbReference type="EMBL" id="KV423932">
    <property type="protein sequence ID" value="KZT60352.1"/>
    <property type="molecule type" value="Genomic_DNA"/>
</dbReference>
<protein>
    <submittedName>
        <fullName evidence="2">Uncharacterized protein</fullName>
    </submittedName>
</protein>
<feature type="region of interest" description="Disordered" evidence="1">
    <location>
        <begin position="272"/>
        <end position="296"/>
    </location>
</feature>
<feature type="region of interest" description="Disordered" evidence="1">
    <location>
        <begin position="39"/>
        <end position="92"/>
    </location>
</feature>
<keyword evidence="3" id="KW-1185">Reference proteome</keyword>
<dbReference type="InParanoid" id="A0A165IB88"/>
<reference evidence="2 3" key="1">
    <citation type="journal article" date="2016" name="Mol. Biol. Evol.">
        <title>Comparative Genomics of Early-Diverging Mushroom-Forming Fungi Provides Insights into the Origins of Lignocellulose Decay Capabilities.</title>
        <authorList>
            <person name="Nagy L.G."/>
            <person name="Riley R."/>
            <person name="Tritt A."/>
            <person name="Adam C."/>
            <person name="Daum C."/>
            <person name="Floudas D."/>
            <person name="Sun H."/>
            <person name="Yadav J.S."/>
            <person name="Pangilinan J."/>
            <person name="Larsson K.H."/>
            <person name="Matsuura K."/>
            <person name="Barry K."/>
            <person name="Labutti K."/>
            <person name="Kuo R."/>
            <person name="Ohm R.A."/>
            <person name="Bhattacharya S.S."/>
            <person name="Shirouzu T."/>
            <person name="Yoshinaga Y."/>
            <person name="Martin F.M."/>
            <person name="Grigoriev I.V."/>
            <person name="Hibbett D.S."/>
        </authorList>
    </citation>
    <scope>NUCLEOTIDE SEQUENCE [LARGE SCALE GENOMIC DNA]</scope>
    <source>
        <strain evidence="2 3">HHB12733</strain>
    </source>
</reference>
<evidence type="ECO:0000256" key="1">
    <source>
        <dbReference type="SAM" id="MobiDB-lite"/>
    </source>
</evidence>
<evidence type="ECO:0000313" key="2">
    <source>
        <dbReference type="EMBL" id="KZT60352.1"/>
    </source>
</evidence>
<dbReference type="AlphaFoldDB" id="A0A165IB88"/>
<dbReference type="OrthoDB" id="2959771at2759"/>
<sequence length="467" mass="52975">MYSQSLSPATDFLQALASIPEPLRSIEKARLLQWMTGTRGSNEAGVFPDPTTLTQETASTQSSGFMPTPPENIASPPVSSDDTTLQKDGEVSASQTNIGDLHRRLKAIEEAVVHPPNKRRKTRSKIEVGGDSSSLPPPFRSTNGVNPAQLQRWELDENELDLKRYLQAQVRNQMYAAMQYKVGDKMPCHGDGPKPDDPNLLWPDFRQNINGETNRLLQMRAAMMVLEDSKNHPEAVQEAYRSKWLTSAVLVQLARISWPHLKQVWNQQRLEAADGGAAKRKSASAGRRAEKRRTHTGQMRNAIRDFCMEHDLDAERVPLELVDDQWVGEEWSGDDEEEGLKTSKWRERLYATGKLTADERDEEDALFSVLEIKRPEWMNLEVWSWYQSIHARYMKKVASNGKPGSKPGKRVDLGRTSSLLPANEPFDFMLDDQWVKDEMPRVPDWVRKPGLPEGVPESIIRMIRPSL</sequence>
<name>A0A165IB88_9BASI</name>